<keyword evidence="3" id="KW-0378">Hydrolase</keyword>
<protein>
    <recommendedName>
        <fullName evidence="2">N-acetylmuramoyl-L-alanine amidase</fullName>
        <ecNumber evidence="2">3.5.1.28</ecNumber>
    </recommendedName>
</protein>
<dbReference type="InterPro" id="IPR002502">
    <property type="entry name" value="Amidase_domain"/>
</dbReference>
<dbReference type="InterPro" id="IPR051206">
    <property type="entry name" value="NAMLAA_amidase_2"/>
</dbReference>
<dbReference type="AlphaFoldDB" id="A0A4R5UPY0"/>
<proteinExistence type="predicted"/>
<evidence type="ECO:0000256" key="4">
    <source>
        <dbReference type="ARBA" id="ARBA00023316"/>
    </source>
</evidence>
<dbReference type="PANTHER" id="PTHR30417">
    <property type="entry name" value="N-ACETYLMURAMOYL-L-ALANINE AMIDASE AMID"/>
    <property type="match status" value="1"/>
</dbReference>
<feature type="region of interest" description="Disordered" evidence="5">
    <location>
        <begin position="1"/>
        <end position="31"/>
    </location>
</feature>
<evidence type="ECO:0000259" key="6">
    <source>
        <dbReference type="SMART" id="SM00644"/>
    </source>
</evidence>
<evidence type="ECO:0000256" key="2">
    <source>
        <dbReference type="ARBA" id="ARBA00011901"/>
    </source>
</evidence>
<dbReference type="GO" id="GO:0008745">
    <property type="term" value="F:N-acetylmuramoyl-L-alanine amidase activity"/>
    <property type="evidence" value="ECO:0007669"/>
    <property type="project" value="UniProtKB-EC"/>
</dbReference>
<name>A0A4R5UPY0_9RHOB</name>
<dbReference type="GO" id="GO:0071555">
    <property type="term" value="P:cell wall organization"/>
    <property type="evidence" value="ECO:0007669"/>
    <property type="project" value="UniProtKB-KW"/>
</dbReference>
<keyword evidence="8" id="KW-1185">Reference proteome</keyword>
<comment type="caution">
    <text evidence="7">The sequence shown here is derived from an EMBL/GenBank/DDBJ whole genome shotgun (WGS) entry which is preliminary data.</text>
</comment>
<dbReference type="InterPro" id="IPR036505">
    <property type="entry name" value="Amidase/PGRP_sf"/>
</dbReference>
<reference evidence="7 8" key="1">
    <citation type="submission" date="2019-03" db="EMBL/GenBank/DDBJ databases">
        <title>Ruegeria lutea sp. nov., a novel strain, isolated from marine sediment, the Masan Bay, South Korea.</title>
        <authorList>
            <person name="Kim J."/>
            <person name="Kim D.-Y."/>
            <person name="Lee S.-S."/>
        </authorList>
    </citation>
    <scope>NUCLEOTIDE SEQUENCE [LARGE SCALE GENOMIC DNA]</scope>
    <source>
        <strain evidence="7 8">318-1</strain>
    </source>
</reference>
<dbReference type="CDD" id="cd06583">
    <property type="entry name" value="PGRP"/>
    <property type="match status" value="1"/>
</dbReference>
<evidence type="ECO:0000256" key="3">
    <source>
        <dbReference type="ARBA" id="ARBA00022801"/>
    </source>
</evidence>
<evidence type="ECO:0000256" key="5">
    <source>
        <dbReference type="SAM" id="MobiDB-lite"/>
    </source>
</evidence>
<dbReference type="Pfam" id="PF01510">
    <property type="entry name" value="Amidase_2"/>
    <property type="match status" value="1"/>
</dbReference>
<dbReference type="GO" id="GO:0009253">
    <property type="term" value="P:peptidoglycan catabolic process"/>
    <property type="evidence" value="ECO:0007669"/>
    <property type="project" value="InterPro"/>
</dbReference>
<dbReference type="Proteomes" id="UP000295301">
    <property type="component" value="Unassembled WGS sequence"/>
</dbReference>
<gene>
    <name evidence="7" type="ORF">E1832_20550</name>
</gene>
<organism evidence="7 8">
    <name type="scientific">Antarcticimicrobium luteum</name>
    <dbReference type="NCBI Taxonomy" id="2547397"/>
    <lineage>
        <taxon>Bacteria</taxon>
        <taxon>Pseudomonadati</taxon>
        <taxon>Pseudomonadota</taxon>
        <taxon>Alphaproteobacteria</taxon>
        <taxon>Rhodobacterales</taxon>
        <taxon>Paracoccaceae</taxon>
        <taxon>Antarcticimicrobium</taxon>
    </lineage>
</organism>
<evidence type="ECO:0000313" key="8">
    <source>
        <dbReference type="Proteomes" id="UP000295301"/>
    </source>
</evidence>
<dbReference type="EMBL" id="SMUV01000074">
    <property type="protein sequence ID" value="TDK41089.1"/>
    <property type="molecule type" value="Genomic_DNA"/>
</dbReference>
<dbReference type="SUPFAM" id="SSF55846">
    <property type="entry name" value="N-acetylmuramoyl-L-alanine amidase-like"/>
    <property type="match status" value="1"/>
</dbReference>
<comment type="catalytic activity">
    <reaction evidence="1">
        <text>Hydrolyzes the link between N-acetylmuramoyl residues and L-amino acid residues in certain cell-wall glycopeptides.</text>
        <dbReference type="EC" id="3.5.1.28"/>
    </reaction>
</comment>
<sequence length="246" mass="26416">MPAAGIRHRSARRSRTDPVTPRWHPSPNFGDRRDGLRPSLVVLHYTAMKSAGAALERLCDPAAEVSAHYLIGADGTLWQMVREADRAWHAGAGAWRGRDDINSRSIGIELDNLGTHPFSEPQMAALGALLPGILARWGIGPAGVIGHSDMAPGRKWDPGPRFDWARLAREGLALTHLDHGPGQGGAVAADRFRALARRAGYPDGAADDDLLTAVRYRIRPWGRGPLAQADMDALAGFVAAQEAPLA</sequence>
<dbReference type="GO" id="GO:0009254">
    <property type="term" value="P:peptidoglycan turnover"/>
    <property type="evidence" value="ECO:0007669"/>
    <property type="project" value="TreeGrafter"/>
</dbReference>
<keyword evidence="4" id="KW-0961">Cell wall biogenesis/degradation</keyword>
<dbReference type="RefSeq" id="WP_133361658.1">
    <property type="nucleotide sequence ID" value="NZ_SMUV01000074.1"/>
</dbReference>
<accession>A0A4R5UPY0</accession>
<feature type="domain" description="N-acetylmuramoyl-L-alanine amidase" evidence="6">
    <location>
        <begin position="26"/>
        <end position="159"/>
    </location>
</feature>
<dbReference type="EC" id="3.5.1.28" evidence="2"/>
<dbReference type="GO" id="GO:0019867">
    <property type="term" value="C:outer membrane"/>
    <property type="evidence" value="ECO:0007669"/>
    <property type="project" value="TreeGrafter"/>
</dbReference>
<dbReference type="SMART" id="SM00644">
    <property type="entry name" value="Ami_2"/>
    <property type="match status" value="1"/>
</dbReference>
<dbReference type="PANTHER" id="PTHR30417:SF1">
    <property type="entry name" value="N-ACETYLMURAMOYL-L-ALANINE AMIDASE AMID"/>
    <property type="match status" value="1"/>
</dbReference>
<dbReference type="OrthoDB" id="9794842at2"/>
<evidence type="ECO:0000256" key="1">
    <source>
        <dbReference type="ARBA" id="ARBA00001561"/>
    </source>
</evidence>
<feature type="compositionally biased region" description="Basic residues" evidence="5">
    <location>
        <begin position="1"/>
        <end position="13"/>
    </location>
</feature>
<dbReference type="Gene3D" id="3.40.80.10">
    <property type="entry name" value="Peptidoglycan recognition protein-like"/>
    <property type="match status" value="1"/>
</dbReference>
<evidence type="ECO:0000313" key="7">
    <source>
        <dbReference type="EMBL" id="TDK41089.1"/>
    </source>
</evidence>